<dbReference type="EMBL" id="META01000003">
    <property type="protein sequence ID" value="OGB74259.1"/>
    <property type="molecule type" value="Genomic_DNA"/>
</dbReference>
<evidence type="ECO:0000256" key="3">
    <source>
        <dbReference type="ARBA" id="ARBA00022989"/>
    </source>
</evidence>
<reference evidence="7 8" key="1">
    <citation type="journal article" date="2016" name="Nat. Commun.">
        <title>Thousands of microbial genomes shed light on interconnected biogeochemical processes in an aquifer system.</title>
        <authorList>
            <person name="Anantharaman K."/>
            <person name="Brown C.T."/>
            <person name="Hug L.A."/>
            <person name="Sharon I."/>
            <person name="Castelle C.J."/>
            <person name="Probst A.J."/>
            <person name="Thomas B.C."/>
            <person name="Singh A."/>
            <person name="Wilkins M.J."/>
            <person name="Karaoz U."/>
            <person name="Brodie E.L."/>
            <person name="Williams K.H."/>
            <person name="Hubbard S.S."/>
            <person name="Banfield J.F."/>
        </authorList>
    </citation>
    <scope>NUCLEOTIDE SEQUENCE [LARGE SCALE GENOMIC DNA]</scope>
</reference>
<evidence type="ECO:0000256" key="5">
    <source>
        <dbReference type="SAM" id="Phobius"/>
    </source>
</evidence>
<feature type="transmembrane region" description="Helical" evidence="5">
    <location>
        <begin position="330"/>
        <end position="353"/>
    </location>
</feature>
<sequence>MAIYIYLVVFLAVYAGVAWRNLRVALYLILMLLPTYLFRLSVWFIPTTLLELVIYTAFVVWLVAIFRGRATFNWLEVKRYLASLGLLAAGLVVGTLISTDQLVSVGIIKGWFLDPLLLWVMLVSVLERRVHVKKAIIALMISGVLLSLFALYQVVSGDFVTIDDRASALFSSANYLSLYLVPIIILGVGLLLAVHSQKRWWVVISLILMLVALYFSFSYGGWLALVGGIGFLMLITLPWLPTLIGIGVVVVVGIISQWQHPKFQQMLDLVERSSSSVRLEVWQTAWLMIRENYLAGIGLGLFEQRYPAFVSRLFHPPLEPSMLHAHNVFMQFWINSGLLGLIGFIGVLVTFFGQIGAAFKSRRHVLTGAVMAAMVALLVHGLIDTPYWKNDLAALFWAIVAFGIILSQNATLKRSNLSDRD</sequence>
<evidence type="ECO:0000313" key="7">
    <source>
        <dbReference type="EMBL" id="OGB74259.1"/>
    </source>
</evidence>
<feature type="transmembrane region" description="Helical" evidence="5">
    <location>
        <begin position="223"/>
        <end position="256"/>
    </location>
</feature>
<evidence type="ECO:0000256" key="2">
    <source>
        <dbReference type="ARBA" id="ARBA00022692"/>
    </source>
</evidence>
<evidence type="ECO:0000259" key="6">
    <source>
        <dbReference type="Pfam" id="PF04932"/>
    </source>
</evidence>
<keyword evidence="3 5" id="KW-1133">Transmembrane helix</keyword>
<name>A0A1F4NS69_UNCK3</name>
<dbReference type="AlphaFoldDB" id="A0A1F4NS69"/>
<accession>A0A1F4NS69</accession>
<dbReference type="Proteomes" id="UP000176651">
    <property type="component" value="Unassembled WGS sequence"/>
</dbReference>
<protein>
    <recommendedName>
        <fullName evidence="6">O-antigen ligase-related domain-containing protein</fullName>
    </recommendedName>
</protein>
<proteinExistence type="predicted"/>
<dbReference type="InterPro" id="IPR007016">
    <property type="entry name" value="O-antigen_ligase-rel_domated"/>
</dbReference>
<evidence type="ECO:0000256" key="1">
    <source>
        <dbReference type="ARBA" id="ARBA00004141"/>
    </source>
</evidence>
<keyword evidence="2 5" id="KW-0812">Transmembrane</keyword>
<feature type="transmembrane region" description="Helical" evidence="5">
    <location>
        <begin position="103"/>
        <end position="123"/>
    </location>
</feature>
<feature type="transmembrane region" description="Helical" evidence="5">
    <location>
        <begin position="175"/>
        <end position="193"/>
    </location>
</feature>
<dbReference type="STRING" id="1798535.A2V68_00635"/>
<feature type="transmembrane region" description="Helical" evidence="5">
    <location>
        <begin position="293"/>
        <end position="310"/>
    </location>
</feature>
<gene>
    <name evidence="7" type="ORF">A2V68_00635</name>
</gene>
<feature type="transmembrane region" description="Helical" evidence="5">
    <location>
        <begin position="80"/>
        <end position="97"/>
    </location>
</feature>
<evidence type="ECO:0000313" key="8">
    <source>
        <dbReference type="Proteomes" id="UP000176651"/>
    </source>
</evidence>
<feature type="transmembrane region" description="Helical" evidence="5">
    <location>
        <begin position="7"/>
        <end position="30"/>
    </location>
</feature>
<feature type="transmembrane region" description="Helical" evidence="5">
    <location>
        <begin position="42"/>
        <end position="68"/>
    </location>
</feature>
<feature type="transmembrane region" description="Helical" evidence="5">
    <location>
        <begin position="365"/>
        <end position="383"/>
    </location>
</feature>
<dbReference type="PANTHER" id="PTHR37422">
    <property type="entry name" value="TEICHURONIC ACID BIOSYNTHESIS PROTEIN TUAE"/>
    <property type="match status" value="1"/>
</dbReference>
<dbReference type="GO" id="GO:0016020">
    <property type="term" value="C:membrane"/>
    <property type="evidence" value="ECO:0007669"/>
    <property type="project" value="UniProtKB-SubCell"/>
</dbReference>
<feature type="transmembrane region" description="Helical" evidence="5">
    <location>
        <begin position="395"/>
        <end position="412"/>
    </location>
</feature>
<dbReference type="InterPro" id="IPR051533">
    <property type="entry name" value="WaaL-like"/>
</dbReference>
<dbReference type="Pfam" id="PF04932">
    <property type="entry name" value="Wzy_C"/>
    <property type="match status" value="1"/>
</dbReference>
<comment type="caution">
    <text evidence="7">The sequence shown here is derived from an EMBL/GenBank/DDBJ whole genome shotgun (WGS) entry which is preliminary data.</text>
</comment>
<keyword evidence="4 5" id="KW-0472">Membrane</keyword>
<evidence type="ECO:0000256" key="4">
    <source>
        <dbReference type="ARBA" id="ARBA00023136"/>
    </source>
</evidence>
<organism evidence="7 8">
    <name type="scientific">candidate division Kazan bacterium RBG_13_50_9</name>
    <dbReference type="NCBI Taxonomy" id="1798535"/>
    <lineage>
        <taxon>Bacteria</taxon>
        <taxon>Bacteria division Kazan-3B-28</taxon>
    </lineage>
</organism>
<feature type="transmembrane region" description="Helical" evidence="5">
    <location>
        <begin position="200"/>
        <end position="217"/>
    </location>
</feature>
<comment type="subcellular location">
    <subcellularLocation>
        <location evidence="1">Membrane</location>
        <topology evidence="1">Multi-pass membrane protein</topology>
    </subcellularLocation>
</comment>
<feature type="domain" description="O-antigen ligase-related" evidence="6">
    <location>
        <begin position="205"/>
        <end position="345"/>
    </location>
</feature>
<dbReference type="PANTHER" id="PTHR37422:SF13">
    <property type="entry name" value="LIPOPOLYSACCHARIDE BIOSYNTHESIS PROTEIN PA4999-RELATED"/>
    <property type="match status" value="1"/>
</dbReference>
<feature type="transmembrane region" description="Helical" evidence="5">
    <location>
        <begin position="135"/>
        <end position="155"/>
    </location>
</feature>